<dbReference type="PROSITE" id="PS50011">
    <property type="entry name" value="PROTEIN_KINASE_DOM"/>
    <property type="match status" value="1"/>
</dbReference>
<keyword evidence="3" id="KW-0723">Serine/threonine-protein kinase</keyword>
<sequence length="518" mass="58203">MSVQDFEILSKLGEGAFSTVYKVRRKSDGQVYALKKVKFSSLNQKEKENAVNEIRIMASFSHPNIISYKEAFIDEETNTLCIVMELAEHGDLLNKIKAHKEEGTHFPETEIWDILIQIAKGLRALHDSKILHRDLKCANIFLAKDGVVKLGDLNVSKVNKSGMAHTQTGTPYYASPEVWKNQPYTYSSDIWSFGCVLYEMAALLPPFTATDMQGLYRKIIKGMYPNIPQIYSLDLANVIRVTLQVSPSLRPSCDKILEIPAVAKHMNQKEMKETESAGALLGTIALAANYKNLKLNLPKAKYEPKERGLSADAPRPIEFSHRDLADIEWKPRVLVSARRHDRPKLGKNIVEALNLQKLPPLNDKDAPLSSRRNMLPKPSPRGIAIPTAELLEQNNIPLYRAASKPEMPSNCQHKINVEEAPLPMHDRKLSPIEQNPMNLLVSPPKIVLPSPASLHKNMNRVASLILGTPKENHPKPEPPPFPNPSEVNKLVNGQNPIFHPHPVIHHRAGRPGRVVWWN</sequence>
<evidence type="ECO:0000313" key="13">
    <source>
        <dbReference type="EMBL" id="CAG9329996.1"/>
    </source>
</evidence>
<evidence type="ECO:0000256" key="5">
    <source>
        <dbReference type="ARBA" id="ARBA00022741"/>
    </source>
</evidence>
<dbReference type="Gene3D" id="3.30.200.20">
    <property type="entry name" value="Phosphorylase Kinase, domain 1"/>
    <property type="match status" value="1"/>
</dbReference>
<organism evidence="13 14">
    <name type="scientific">Blepharisma stoltei</name>
    <dbReference type="NCBI Taxonomy" id="1481888"/>
    <lineage>
        <taxon>Eukaryota</taxon>
        <taxon>Sar</taxon>
        <taxon>Alveolata</taxon>
        <taxon>Ciliophora</taxon>
        <taxon>Postciliodesmatophora</taxon>
        <taxon>Heterotrichea</taxon>
        <taxon>Heterotrichida</taxon>
        <taxon>Blepharismidae</taxon>
        <taxon>Blepharisma</taxon>
    </lineage>
</organism>
<comment type="catalytic activity">
    <reaction evidence="9">
        <text>L-seryl-[protein] + ATP = O-phospho-L-seryl-[protein] + ADP + H(+)</text>
        <dbReference type="Rhea" id="RHEA:17989"/>
        <dbReference type="Rhea" id="RHEA-COMP:9863"/>
        <dbReference type="Rhea" id="RHEA-COMP:11604"/>
        <dbReference type="ChEBI" id="CHEBI:15378"/>
        <dbReference type="ChEBI" id="CHEBI:29999"/>
        <dbReference type="ChEBI" id="CHEBI:30616"/>
        <dbReference type="ChEBI" id="CHEBI:83421"/>
        <dbReference type="ChEBI" id="CHEBI:456216"/>
        <dbReference type="EC" id="2.7.11.1"/>
    </reaction>
</comment>
<dbReference type="EC" id="2.7.11.1" evidence="2"/>
<evidence type="ECO:0000256" key="3">
    <source>
        <dbReference type="ARBA" id="ARBA00022527"/>
    </source>
</evidence>
<evidence type="ECO:0000313" key="14">
    <source>
        <dbReference type="Proteomes" id="UP001162131"/>
    </source>
</evidence>
<name>A0AAU9JWT4_9CILI</name>
<dbReference type="PANTHER" id="PTHR44899:SF6">
    <property type="entry name" value="SERINE_THREONINE PROTEIN KINASE"/>
    <property type="match status" value="1"/>
</dbReference>
<keyword evidence="6" id="KW-0418">Kinase</keyword>
<dbReference type="SMART" id="SM00220">
    <property type="entry name" value="S_TKc"/>
    <property type="match status" value="1"/>
</dbReference>
<evidence type="ECO:0000256" key="10">
    <source>
        <dbReference type="PROSITE-ProRule" id="PRU10141"/>
    </source>
</evidence>
<comment type="catalytic activity">
    <reaction evidence="8">
        <text>L-threonyl-[protein] + ATP = O-phospho-L-threonyl-[protein] + ADP + H(+)</text>
        <dbReference type="Rhea" id="RHEA:46608"/>
        <dbReference type="Rhea" id="RHEA-COMP:11060"/>
        <dbReference type="Rhea" id="RHEA-COMP:11605"/>
        <dbReference type="ChEBI" id="CHEBI:15378"/>
        <dbReference type="ChEBI" id="CHEBI:30013"/>
        <dbReference type="ChEBI" id="CHEBI:30616"/>
        <dbReference type="ChEBI" id="CHEBI:61977"/>
        <dbReference type="ChEBI" id="CHEBI:456216"/>
        <dbReference type="EC" id="2.7.11.1"/>
    </reaction>
</comment>
<dbReference type="InterPro" id="IPR017441">
    <property type="entry name" value="Protein_kinase_ATP_BS"/>
</dbReference>
<feature type="region of interest" description="Disordered" evidence="11">
    <location>
        <begin position="361"/>
        <end position="380"/>
    </location>
</feature>
<dbReference type="Proteomes" id="UP001162131">
    <property type="component" value="Unassembled WGS sequence"/>
</dbReference>
<dbReference type="SUPFAM" id="SSF56112">
    <property type="entry name" value="Protein kinase-like (PK-like)"/>
    <property type="match status" value="1"/>
</dbReference>
<comment type="caution">
    <text evidence="13">The sequence shown here is derived from an EMBL/GenBank/DDBJ whole genome shotgun (WGS) entry which is preliminary data.</text>
</comment>
<dbReference type="PROSITE" id="PS00107">
    <property type="entry name" value="PROTEIN_KINASE_ATP"/>
    <property type="match status" value="1"/>
</dbReference>
<evidence type="ECO:0000256" key="1">
    <source>
        <dbReference type="ARBA" id="ARBA00010886"/>
    </source>
</evidence>
<evidence type="ECO:0000256" key="7">
    <source>
        <dbReference type="ARBA" id="ARBA00022840"/>
    </source>
</evidence>
<dbReference type="GO" id="GO:0004674">
    <property type="term" value="F:protein serine/threonine kinase activity"/>
    <property type="evidence" value="ECO:0007669"/>
    <property type="project" value="UniProtKB-KW"/>
</dbReference>
<dbReference type="AlphaFoldDB" id="A0AAU9JWT4"/>
<dbReference type="InterPro" id="IPR051131">
    <property type="entry name" value="NEK_Ser/Thr_kinase_NIMA"/>
</dbReference>
<evidence type="ECO:0000259" key="12">
    <source>
        <dbReference type="PROSITE" id="PS50011"/>
    </source>
</evidence>
<dbReference type="PROSITE" id="PS00108">
    <property type="entry name" value="PROTEIN_KINASE_ST"/>
    <property type="match status" value="1"/>
</dbReference>
<keyword evidence="5 10" id="KW-0547">Nucleotide-binding</keyword>
<dbReference type="InterPro" id="IPR000719">
    <property type="entry name" value="Prot_kinase_dom"/>
</dbReference>
<reference evidence="13" key="1">
    <citation type="submission" date="2021-09" db="EMBL/GenBank/DDBJ databases">
        <authorList>
            <consortium name="AG Swart"/>
            <person name="Singh M."/>
            <person name="Singh A."/>
            <person name="Seah K."/>
            <person name="Emmerich C."/>
        </authorList>
    </citation>
    <scope>NUCLEOTIDE SEQUENCE</scope>
    <source>
        <strain evidence="13">ATCC30299</strain>
    </source>
</reference>
<gene>
    <name evidence="13" type="ORF">BSTOLATCC_MIC50109</name>
</gene>
<dbReference type="Gene3D" id="1.10.510.10">
    <property type="entry name" value="Transferase(Phosphotransferase) domain 1"/>
    <property type="match status" value="1"/>
</dbReference>
<evidence type="ECO:0000256" key="4">
    <source>
        <dbReference type="ARBA" id="ARBA00022679"/>
    </source>
</evidence>
<dbReference type="GO" id="GO:0005524">
    <property type="term" value="F:ATP binding"/>
    <property type="evidence" value="ECO:0007669"/>
    <property type="project" value="UniProtKB-UniRule"/>
</dbReference>
<dbReference type="InterPro" id="IPR008271">
    <property type="entry name" value="Ser/Thr_kinase_AS"/>
</dbReference>
<dbReference type="Pfam" id="PF00069">
    <property type="entry name" value="Pkinase"/>
    <property type="match status" value="1"/>
</dbReference>
<feature type="domain" description="Protein kinase" evidence="12">
    <location>
        <begin position="6"/>
        <end position="262"/>
    </location>
</feature>
<evidence type="ECO:0000256" key="8">
    <source>
        <dbReference type="ARBA" id="ARBA00047899"/>
    </source>
</evidence>
<feature type="binding site" evidence="10">
    <location>
        <position position="35"/>
    </location>
    <ligand>
        <name>ATP</name>
        <dbReference type="ChEBI" id="CHEBI:30616"/>
    </ligand>
</feature>
<dbReference type="InterPro" id="IPR011009">
    <property type="entry name" value="Kinase-like_dom_sf"/>
</dbReference>
<evidence type="ECO:0000256" key="2">
    <source>
        <dbReference type="ARBA" id="ARBA00012513"/>
    </source>
</evidence>
<dbReference type="FunFam" id="3.30.200.20:FF:000097">
    <property type="entry name" value="Probable serine/threonine-protein kinase nek1"/>
    <property type="match status" value="1"/>
</dbReference>
<proteinExistence type="inferred from homology"/>
<dbReference type="PANTHER" id="PTHR44899">
    <property type="entry name" value="CAMK FAMILY PROTEIN KINASE"/>
    <property type="match status" value="1"/>
</dbReference>
<evidence type="ECO:0000256" key="9">
    <source>
        <dbReference type="ARBA" id="ARBA00048679"/>
    </source>
</evidence>
<accession>A0AAU9JWT4</accession>
<evidence type="ECO:0000256" key="11">
    <source>
        <dbReference type="SAM" id="MobiDB-lite"/>
    </source>
</evidence>
<protein>
    <recommendedName>
        <fullName evidence="2">non-specific serine/threonine protein kinase</fullName>
        <ecNumber evidence="2">2.7.11.1</ecNumber>
    </recommendedName>
</protein>
<evidence type="ECO:0000256" key="6">
    <source>
        <dbReference type="ARBA" id="ARBA00022777"/>
    </source>
</evidence>
<dbReference type="EMBL" id="CAJZBQ010000050">
    <property type="protein sequence ID" value="CAG9329996.1"/>
    <property type="molecule type" value="Genomic_DNA"/>
</dbReference>
<keyword evidence="14" id="KW-1185">Reference proteome</keyword>
<keyword evidence="4" id="KW-0808">Transferase</keyword>
<comment type="similarity">
    <text evidence="1">Belongs to the protein kinase superfamily. NEK Ser/Thr protein kinase family. NIMA subfamily.</text>
</comment>
<keyword evidence="7 10" id="KW-0067">ATP-binding</keyword>